<dbReference type="PANTHER" id="PTHR23423">
    <property type="entry name" value="ORGANIC SOLUTE TRANSPORTER-RELATED"/>
    <property type="match status" value="1"/>
</dbReference>
<dbReference type="OrthoDB" id="5348404at2759"/>
<feature type="transmembrane region" description="Helical" evidence="6">
    <location>
        <begin position="42"/>
        <end position="66"/>
    </location>
</feature>
<evidence type="ECO:0000256" key="6">
    <source>
        <dbReference type="SAM" id="Phobius"/>
    </source>
</evidence>
<evidence type="ECO:0000256" key="3">
    <source>
        <dbReference type="ARBA" id="ARBA00022989"/>
    </source>
</evidence>
<feature type="transmembrane region" description="Helical" evidence="6">
    <location>
        <begin position="277"/>
        <end position="301"/>
    </location>
</feature>
<dbReference type="SMART" id="SM01417">
    <property type="entry name" value="Solute_trans_a"/>
    <property type="match status" value="1"/>
</dbReference>
<accession>A0A8H3IPU9</accession>
<evidence type="ECO:0000313" key="7">
    <source>
        <dbReference type="EMBL" id="CAF9923015.1"/>
    </source>
</evidence>
<name>A0A8H3IPU9_9LECA</name>
<dbReference type="InterPro" id="IPR005178">
    <property type="entry name" value="Ostalpha/TMEM184C"/>
</dbReference>
<feature type="transmembrane region" description="Helical" evidence="6">
    <location>
        <begin position="78"/>
        <end position="99"/>
    </location>
</feature>
<feature type="transmembrane region" description="Helical" evidence="6">
    <location>
        <begin position="166"/>
        <end position="187"/>
    </location>
</feature>
<proteinExistence type="predicted"/>
<sequence>MSLNTTGVNVTSVLDYDEDTCTISPYFNAEAKYASGYTYHDIILIVSAVVTTLCLIFSVSLASVHLSNWVKPKEQKQLVRVIIFTPVSAIFSLFSVWFYGESWILLPFPELYECFALAAIFYLLVLYVAPHETHWNDYFGHLQRYGVIKNKPKKSDKGSLRWFKTMWVMVFQVLPIKFGLNLAGWILDARTCPLKYTLSKTATGLSVIQSITTSVCVMGIVWFARRMNSELKPHKTNWKLISFKGIVGITLTQRPIFQLFAQYQWFKRTQYVSELDFVVGTPAFMTCVEMFLVSVIFLWTFSAEEYLELSTSLPRTRSLGGALVDVLDVRDIGEGLWFMFKILLCCSGGSRAAGKNVPGKESDLESDRIEMI</sequence>
<protein>
    <submittedName>
        <fullName evidence="7">Uncharacterized protein</fullName>
    </submittedName>
</protein>
<keyword evidence="3 6" id="KW-1133">Transmembrane helix</keyword>
<evidence type="ECO:0000256" key="4">
    <source>
        <dbReference type="ARBA" id="ARBA00023136"/>
    </source>
</evidence>
<comment type="caution">
    <text evidence="7">The sequence shown here is derived from an EMBL/GenBank/DDBJ whole genome shotgun (WGS) entry which is preliminary data.</text>
</comment>
<feature type="transmembrane region" description="Helical" evidence="6">
    <location>
        <begin position="207"/>
        <end position="224"/>
    </location>
</feature>
<feature type="transmembrane region" description="Helical" evidence="6">
    <location>
        <begin position="111"/>
        <end position="129"/>
    </location>
</feature>
<dbReference type="AlphaFoldDB" id="A0A8H3IPU9"/>
<dbReference type="Pfam" id="PF03619">
    <property type="entry name" value="Solute_trans_a"/>
    <property type="match status" value="1"/>
</dbReference>
<evidence type="ECO:0000313" key="8">
    <source>
        <dbReference type="Proteomes" id="UP000664534"/>
    </source>
</evidence>
<dbReference type="Proteomes" id="UP000664534">
    <property type="component" value="Unassembled WGS sequence"/>
</dbReference>
<keyword evidence="2 6" id="KW-0812">Transmembrane</keyword>
<gene>
    <name evidence="7" type="ORF">IMSHALPRED_005828</name>
</gene>
<comment type="subcellular location">
    <subcellularLocation>
        <location evidence="1">Membrane</location>
        <topology evidence="1">Multi-pass membrane protein</topology>
    </subcellularLocation>
</comment>
<evidence type="ECO:0000256" key="1">
    <source>
        <dbReference type="ARBA" id="ARBA00004141"/>
    </source>
</evidence>
<reference evidence="7" key="1">
    <citation type="submission" date="2021-03" db="EMBL/GenBank/DDBJ databases">
        <authorList>
            <person name="Tagirdzhanova G."/>
        </authorList>
    </citation>
    <scope>NUCLEOTIDE SEQUENCE</scope>
</reference>
<organism evidence="7 8">
    <name type="scientific">Imshaugia aleurites</name>
    <dbReference type="NCBI Taxonomy" id="172621"/>
    <lineage>
        <taxon>Eukaryota</taxon>
        <taxon>Fungi</taxon>
        <taxon>Dikarya</taxon>
        <taxon>Ascomycota</taxon>
        <taxon>Pezizomycotina</taxon>
        <taxon>Lecanoromycetes</taxon>
        <taxon>OSLEUM clade</taxon>
        <taxon>Lecanoromycetidae</taxon>
        <taxon>Lecanorales</taxon>
        <taxon>Lecanorineae</taxon>
        <taxon>Parmeliaceae</taxon>
        <taxon>Imshaugia</taxon>
    </lineage>
</organism>
<evidence type="ECO:0000256" key="2">
    <source>
        <dbReference type="ARBA" id="ARBA00022692"/>
    </source>
</evidence>
<evidence type="ECO:0000256" key="5">
    <source>
        <dbReference type="SAM" id="MobiDB-lite"/>
    </source>
</evidence>
<feature type="region of interest" description="Disordered" evidence="5">
    <location>
        <begin position="351"/>
        <end position="372"/>
    </location>
</feature>
<dbReference type="EMBL" id="CAJPDT010000032">
    <property type="protein sequence ID" value="CAF9923015.1"/>
    <property type="molecule type" value="Genomic_DNA"/>
</dbReference>
<keyword evidence="8" id="KW-1185">Reference proteome</keyword>
<feature type="compositionally biased region" description="Basic and acidic residues" evidence="5">
    <location>
        <begin position="358"/>
        <end position="372"/>
    </location>
</feature>
<keyword evidence="4 6" id="KW-0472">Membrane</keyword>
<dbReference type="GO" id="GO:0016020">
    <property type="term" value="C:membrane"/>
    <property type="evidence" value="ECO:0007669"/>
    <property type="project" value="UniProtKB-SubCell"/>
</dbReference>